<organism evidence="2 3">
    <name type="scientific">Lentithecium fluviatile CBS 122367</name>
    <dbReference type="NCBI Taxonomy" id="1168545"/>
    <lineage>
        <taxon>Eukaryota</taxon>
        <taxon>Fungi</taxon>
        <taxon>Dikarya</taxon>
        <taxon>Ascomycota</taxon>
        <taxon>Pezizomycotina</taxon>
        <taxon>Dothideomycetes</taxon>
        <taxon>Pleosporomycetidae</taxon>
        <taxon>Pleosporales</taxon>
        <taxon>Massarineae</taxon>
        <taxon>Lentitheciaceae</taxon>
        <taxon>Lentithecium</taxon>
    </lineage>
</organism>
<reference evidence="2" key="1">
    <citation type="journal article" date="2020" name="Stud. Mycol.">
        <title>101 Dothideomycetes genomes: a test case for predicting lifestyles and emergence of pathogens.</title>
        <authorList>
            <person name="Haridas S."/>
            <person name="Albert R."/>
            <person name="Binder M."/>
            <person name="Bloem J."/>
            <person name="Labutti K."/>
            <person name="Salamov A."/>
            <person name="Andreopoulos B."/>
            <person name="Baker S."/>
            <person name="Barry K."/>
            <person name="Bills G."/>
            <person name="Bluhm B."/>
            <person name="Cannon C."/>
            <person name="Castanera R."/>
            <person name="Culley D."/>
            <person name="Daum C."/>
            <person name="Ezra D."/>
            <person name="Gonzalez J."/>
            <person name="Henrissat B."/>
            <person name="Kuo A."/>
            <person name="Liang C."/>
            <person name="Lipzen A."/>
            <person name="Lutzoni F."/>
            <person name="Magnuson J."/>
            <person name="Mondo S."/>
            <person name="Nolan M."/>
            <person name="Ohm R."/>
            <person name="Pangilinan J."/>
            <person name="Park H.-J."/>
            <person name="Ramirez L."/>
            <person name="Alfaro M."/>
            <person name="Sun H."/>
            <person name="Tritt A."/>
            <person name="Yoshinaga Y."/>
            <person name="Zwiers L.-H."/>
            <person name="Turgeon B."/>
            <person name="Goodwin S."/>
            <person name="Spatafora J."/>
            <person name="Crous P."/>
            <person name="Grigoriev I."/>
        </authorList>
    </citation>
    <scope>NUCLEOTIDE SEQUENCE</scope>
    <source>
        <strain evidence="2">CBS 122367</strain>
    </source>
</reference>
<evidence type="ECO:0000313" key="3">
    <source>
        <dbReference type="Proteomes" id="UP000799291"/>
    </source>
</evidence>
<evidence type="ECO:0000256" key="1">
    <source>
        <dbReference type="SAM" id="MobiDB-lite"/>
    </source>
</evidence>
<sequence length="143" mass="15889">MAANSRDPEQVLSSTNDQRGARKRRGSLSWDRVVVYDTETGNVDIRKKQEVDKNKSGYEELKLPKGKKQISLFVDSDKENRVKTGDETRQDKDIFLARLNLDNLGFTNRTLFRFGKLSTLYVAAPWSVSGSPCSSAASGASVA</sequence>
<name>A0A6G1JCI1_9PLEO</name>
<gene>
    <name evidence="2" type="ORF">K458DRAFT_427903</name>
</gene>
<protein>
    <submittedName>
        <fullName evidence="2">Uncharacterized protein</fullName>
    </submittedName>
</protein>
<dbReference type="Proteomes" id="UP000799291">
    <property type="component" value="Unassembled WGS sequence"/>
</dbReference>
<accession>A0A6G1JCI1</accession>
<evidence type="ECO:0000313" key="2">
    <source>
        <dbReference type="EMBL" id="KAF2688274.1"/>
    </source>
</evidence>
<dbReference type="EMBL" id="MU005573">
    <property type="protein sequence ID" value="KAF2688274.1"/>
    <property type="molecule type" value="Genomic_DNA"/>
</dbReference>
<proteinExistence type="predicted"/>
<dbReference type="OrthoDB" id="5408618at2759"/>
<keyword evidence="3" id="KW-1185">Reference proteome</keyword>
<dbReference type="AlphaFoldDB" id="A0A6G1JCI1"/>
<feature type="region of interest" description="Disordered" evidence="1">
    <location>
        <begin position="1"/>
        <end position="26"/>
    </location>
</feature>